<evidence type="ECO:0000313" key="15">
    <source>
        <dbReference type="RefSeq" id="XP_031416208.1"/>
    </source>
</evidence>
<evidence type="ECO:0000313" key="17">
    <source>
        <dbReference type="RefSeq" id="XP_031416210.1"/>
    </source>
</evidence>
<dbReference type="RefSeq" id="XP_031416209.1">
    <property type="nucleotide sequence ID" value="XM_031560349.2"/>
</dbReference>
<dbReference type="CTD" id="100537296"/>
<evidence type="ECO:0000256" key="7">
    <source>
        <dbReference type="ARBA" id="ARBA00023136"/>
    </source>
</evidence>
<comment type="similarity">
    <text evidence="11">Belongs to the chemokine-like receptor (CMKLR) family.</text>
</comment>
<evidence type="ECO:0000256" key="11">
    <source>
        <dbReference type="ARBA" id="ARBA00025736"/>
    </source>
</evidence>
<dbReference type="GO" id="GO:0005886">
    <property type="term" value="C:plasma membrane"/>
    <property type="evidence" value="ECO:0007669"/>
    <property type="project" value="UniProtKB-SubCell"/>
</dbReference>
<dbReference type="Pfam" id="PF00001">
    <property type="entry name" value="7tm_1"/>
    <property type="match status" value="1"/>
</dbReference>
<evidence type="ECO:0000256" key="1">
    <source>
        <dbReference type="ARBA" id="ARBA00004651"/>
    </source>
</evidence>
<comment type="subcellular location">
    <subcellularLocation>
        <location evidence="1">Cell membrane</location>
        <topology evidence="1">Multi-pass membrane protein</topology>
    </subcellularLocation>
</comment>
<dbReference type="GO" id="GO:0007200">
    <property type="term" value="P:phospholipase C-activating G protein-coupled receptor signaling pathway"/>
    <property type="evidence" value="ECO:0007669"/>
    <property type="project" value="TreeGrafter"/>
</dbReference>
<feature type="transmembrane region" description="Helical" evidence="12">
    <location>
        <begin position="216"/>
        <end position="238"/>
    </location>
</feature>
<dbReference type="RefSeq" id="XP_031416208.1">
    <property type="nucleotide sequence ID" value="XM_031560348.2"/>
</dbReference>
<organism evidence="14 15">
    <name type="scientific">Clupea harengus</name>
    <name type="common">Atlantic herring</name>
    <dbReference type="NCBI Taxonomy" id="7950"/>
    <lineage>
        <taxon>Eukaryota</taxon>
        <taxon>Metazoa</taxon>
        <taxon>Chordata</taxon>
        <taxon>Craniata</taxon>
        <taxon>Vertebrata</taxon>
        <taxon>Euteleostomi</taxon>
        <taxon>Actinopterygii</taxon>
        <taxon>Neopterygii</taxon>
        <taxon>Teleostei</taxon>
        <taxon>Clupei</taxon>
        <taxon>Clupeiformes</taxon>
        <taxon>Clupeoidei</taxon>
        <taxon>Clupeidae</taxon>
        <taxon>Clupea</taxon>
    </lineage>
</organism>
<feature type="transmembrane region" description="Helical" evidence="12">
    <location>
        <begin position="303"/>
        <end position="323"/>
    </location>
</feature>
<reference evidence="15 16" key="1">
    <citation type="submission" date="2025-04" db="UniProtKB">
        <authorList>
            <consortium name="RefSeq"/>
        </authorList>
    </citation>
    <scope>IDENTIFICATION</scope>
</reference>
<feature type="transmembrane region" description="Helical" evidence="12">
    <location>
        <begin position="156"/>
        <end position="178"/>
    </location>
</feature>
<dbReference type="SUPFAM" id="SSF81321">
    <property type="entry name" value="Family A G protein-coupled receptor-like"/>
    <property type="match status" value="1"/>
</dbReference>
<dbReference type="GO" id="GO:0007204">
    <property type="term" value="P:positive regulation of cytosolic calcium ion concentration"/>
    <property type="evidence" value="ECO:0007669"/>
    <property type="project" value="TreeGrafter"/>
</dbReference>
<dbReference type="PANTHER" id="PTHR24225">
    <property type="entry name" value="CHEMOTACTIC RECEPTOR"/>
    <property type="match status" value="1"/>
</dbReference>
<proteinExistence type="inferred from homology"/>
<evidence type="ECO:0000256" key="5">
    <source>
        <dbReference type="ARBA" id="ARBA00022989"/>
    </source>
</evidence>
<feature type="transmembrane region" description="Helical" evidence="12">
    <location>
        <begin position="42"/>
        <end position="67"/>
    </location>
</feature>
<dbReference type="GeneTree" id="ENSGT00950000182966"/>
<evidence type="ECO:0000256" key="6">
    <source>
        <dbReference type="ARBA" id="ARBA00023040"/>
    </source>
</evidence>
<dbReference type="PANTHER" id="PTHR24225:SF72">
    <property type="entry name" value="G-PROTEIN COUPLED RECEPTORS FAMILY 1 PROFILE DOMAIN-CONTAINING PROTEIN-RELATED"/>
    <property type="match status" value="1"/>
</dbReference>
<evidence type="ECO:0000256" key="4">
    <source>
        <dbReference type="ARBA" id="ARBA00022692"/>
    </source>
</evidence>
<name>A0A6P8EJL2_CLUHA</name>
<dbReference type="InterPro" id="IPR000276">
    <property type="entry name" value="GPCR_Rhodpsn"/>
</dbReference>
<keyword evidence="7 12" id="KW-0472">Membrane</keyword>
<dbReference type="PRINTS" id="PR01476">
    <property type="entry name" value="LTBRECEPTOR"/>
</dbReference>
<evidence type="ECO:0000259" key="13">
    <source>
        <dbReference type="PROSITE" id="PS50262"/>
    </source>
</evidence>
<dbReference type="PROSITE" id="PS50262">
    <property type="entry name" value="G_PROTEIN_RECEP_F1_2"/>
    <property type="match status" value="1"/>
</dbReference>
<evidence type="ECO:0000256" key="12">
    <source>
        <dbReference type="SAM" id="Phobius"/>
    </source>
</evidence>
<protein>
    <submittedName>
        <fullName evidence="15 16">Leukotriene B4 receptor 2b</fullName>
    </submittedName>
</protein>
<keyword evidence="5 12" id="KW-1133">Transmembrane helix</keyword>
<evidence type="ECO:0000313" key="14">
    <source>
        <dbReference type="Proteomes" id="UP000515152"/>
    </source>
</evidence>
<dbReference type="GO" id="GO:0004974">
    <property type="term" value="F:leukotriene receptor activity"/>
    <property type="evidence" value="ECO:0007669"/>
    <property type="project" value="InterPro"/>
</dbReference>
<evidence type="ECO:0000313" key="16">
    <source>
        <dbReference type="RefSeq" id="XP_031416209.1"/>
    </source>
</evidence>
<dbReference type="FunFam" id="1.20.1070.10:FF:000109">
    <property type="entry name" value="Leukotriene B4 receptor"/>
    <property type="match status" value="1"/>
</dbReference>
<evidence type="ECO:0000256" key="9">
    <source>
        <dbReference type="ARBA" id="ARBA00023180"/>
    </source>
</evidence>
<keyword evidence="2" id="KW-1003">Cell membrane</keyword>
<feature type="transmembrane region" description="Helical" evidence="12">
    <location>
        <begin position="259"/>
        <end position="283"/>
    </location>
</feature>
<dbReference type="RefSeq" id="XP_031416210.1">
    <property type="nucleotide sequence ID" value="XM_031560350.2"/>
</dbReference>
<accession>A0A6P8EJL2</accession>
<keyword evidence="9" id="KW-0325">Glycoprotein</keyword>
<dbReference type="KEGG" id="char:105889451"/>
<dbReference type="InterPro" id="IPR017452">
    <property type="entry name" value="GPCR_Rhodpsn_7TM"/>
</dbReference>
<evidence type="ECO:0000256" key="10">
    <source>
        <dbReference type="ARBA" id="ARBA00023224"/>
    </source>
</evidence>
<dbReference type="Gene3D" id="1.20.1070.10">
    <property type="entry name" value="Rhodopsin 7-helix transmembrane proteins"/>
    <property type="match status" value="1"/>
</dbReference>
<dbReference type="OrthoDB" id="5980579at2759"/>
<feature type="transmembrane region" description="Helical" evidence="12">
    <location>
        <begin position="122"/>
        <end position="144"/>
    </location>
</feature>
<keyword evidence="8 15" id="KW-0675">Receptor</keyword>
<feature type="transmembrane region" description="Helical" evidence="12">
    <location>
        <begin position="79"/>
        <end position="102"/>
    </location>
</feature>
<dbReference type="InterPro" id="IPR003981">
    <property type="entry name" value="Leukotriene_B4_rcpt"/>
</dbReference>
<gene>
    <name evidence="15 16 17" type="primary">ltb4r2b</name>
</gene>
<sequence>MANPTRSSLINPTFTVNNSLKFSNTTRESEDQSLVSNDASTIVGAIILSLVFLIGVPGNLFIIWSILARSRKRSVTTLLILNLACADGFLMALTIFFVVYLAKQTWIFSSFLCKTLFYLCNVNMYASIMLITLMSLHRLVAVVWPHHIGAFSKKRTVLRVLAGLWVSVLVLALPALIFREVREDTAERGRTRFVCAPNHVRSSEASAKEGMEVFQYTFETVVGFFMPYAVIVSSYVCILRRLRRTKFNRRVRSENLIHAIIVVFGVFWLPYHIINMIQVVAALAPANTPLAIRLDKIWRSSRAVSSSLAFISSCANPILYTFAGRSYIKNNGLAFMARLFEGTALDSGTRKMRKETLGLKTIESSSTGAQAVIIVK</sequence>
<dbReference type="GeneID" id="105889451"/>
<keyword evidence="10" id="KW-0807">Transducer</keyword>
<keyword evidence="6" id="KW-0297">G-protein coupled receptor</keyword>
<evidence type="ECO:0000256" key="3">
    <source>
        <dbReference type="ARBA" id="ARBA00022553"/>
    </source>
</evidence>
<keyword evidence="4 12" id="KW-0812">Transmembrane</keyword>
<dbReference type="AlphaFoldDB" id="A0A6P8EJL2"/>
<dbReference type="GO" id="GO:0006954">
    <property type="term" value="P:inflammatory response"/>
    <property type="evidence" value="ECO:0007669"/>
    <property type="project" value="TreeGrafter"/>
</dbReference>
<dbReference type="PRINTS" id="PR00237">
    <property type="entry name" value="GPCRRHODOPSN"/>
</dbReference>
<keyword evidence="3" id="KW-0597">Phosphoprotein</keyword>
<dbReference type="InterPro" id="IPR000826">
    <property type="entry name" value="Formyl_rcpt-rel"/>
</dbReference>
<dbReference type="Proteomes" id="UP000515152">
    <property type="component" value="Chromosome 22"/>
</dbReference>
<feature type="domain" description="G-protein coupled receptors family 1 profile" evidence="13">
    <location>
        <begin position="58"/>
        <end position="320"/>
    </location>
</feature>
<dbReference type="GO" id="GO:0004875">
    <property type="term" value="F:complement receptor activity"/>
    <property type="evidence" value="ECO:0007669"/>
    <property type="project" value="TreeGrafter"/>
</dbReference>
<evidence type="ECO:0000256" key="8">
    <source>
        <dbReference type="ARBA" id="ARBA00023170"/>
    </source>
</evidence>
<evidence type="ECO:0000256" key="2">
    <source>
        <dbReference type="ARBA" id="ARBA00022475"/>
    </source>
</evidence>
<keyword evidence="14" id="KW-1185">Reference proteome</keyword>